<proteinExistence type="predicted"/>
<feature type="non-terminal residue" evidence="2">
    <location>
        <position position="94"/>
    </location>
</feature>
<evidence type="ECO:0000313" key="2">
    <source>
        <dbReference type="EMBL" id="PZR08581.1"/>
    </source>
</evidence>
<reference evidence="2 3" key="1">
    <citation type="submission" date="2017-08" db="EMBL/GenBank/DDBJ databases">
        <title>Infants hospitalized years apart are colonized by the same room-sourced microbial strains.</title>
        <authorList>
            <person name="Brooks B."/>
            <person name="Olm M.R."/>
            <person name="Firek B.A."/>
            <person name="Baker R."/>
            <person name="Thomas B.C."/>
            <person name="Morowitz M.J."/>
            <person name="Banfield J.F."/>
        </authorList>
    </citation>
    <scope>NUCLEOTIDE SEQUENCE [LARGE SCALE GENOMIC DNA]</scope>
    <source>
        <strain evidence="2">S2_003_000_R2_14</strain>
    </source>
</reference>
<accession>A0A2W5VEK6</accession>
<dbReference type="Proteomes" id="UP000249061">
    <property type="component" value="Unassembled WGS sequence"/>
</dbReference>
<comment type="caution">
    <text evidence="2">The sequence shown here is derived from an EMBL/GenBank/DDBJ whole genome shotgun (WGS) entry which is preliminary data.</text>
</comment>
<evidence type="ECO:0000256" key="1">
    <source>
        <dbReference type="SAM" id="MobiDB-lite"/>
    </source>
</evidence>
<feature type="region of interest" description="Disordered" evidence="1">
    <location>
        <begin position="73"/>
        <end position="94"/>
    </location>
</feature>
<sequence length="94" mass="10938">MTRALIDSLRAAFEQTPDGMRVTNAVTHWRDEQQASDQLNASLRTTDLFRTEEEKFGRWSDDPVRTVFSDRRTPSFTKLREPGHEELDKRGRAT</sequence>
<organism evidence="2 3">
    <name type="scientific">Archangium gephyra</name>
    <dbReference type="NCBI Taxonomy" id="48"/>
    <lineage>
        <taxon>Bacteria</taxon>
        <taxon>Pseudomonadati</taxon>
        <taxon>Myxococcota</taxon>
        <taxon>Myxococcia</taxon>
        <taxon>Myxococcales</taxon>
        <taxon>Cystobacterineae</taxon>
        <taxon>Archangiaceae</taxon>
        <taxon>Archangium</taxon>
    </lineage>
</organism>
<evidence type="ECO:0000313" key="3">
    <source>
        <dbReference type="Proteomes" id="UP000249061"/>
    </source>
</evidence>
<dbReference type="EMBL" id="QFQP01000024">
    <property type="protein sequence ID" value="PZR08581.1"/>
    <property type="molecule type" value="Genomic_DNA"/>
</dbReference>
<dbReference type="AlphaFoldDB" id="A0A2W5VEK6"/>
<gene>
    <name evidence="2" type="ORF">DI536_24030</name>
</gene>
<name>A0A2W5VEK6_9BACT</name>
<protein>
    <submittedName>
        <fullName evidence="2">Uncharacterized protein</fullName>
    </submittedName>
</protein>